<name>A0A372J9A7_9ACTN</name>
<dbReference type="Gene3D" id="1.10.10.10">
    <property type="entry name" value="Winged helix-like DNA-binding domain superfamily/Winged helix DNA-binding domain"/>
    <property type="match status" value="1"/>
</dbReference>
<protein>
    <submittedName>
        <fullName evidence="5">ArsR family transcriptional regulator</fullName>
    </submittedName>
</protein>
<gene>
    <name evidence="5" type="ORF">DZF91_38265</name>
</gene>
<keyword evidence="3" id="KW-0804">Transcription</keyword>
<dbReference type="GO" id="GO:0003677">
    <property type="term" value="F:DNA binding"/>
    <property type="evidence" value="ECO:0007669"/>
    <property type="project" value="UniProtKB-KW"/>
</dbReference>
<evidence type="ECO:0000256" key="3">
    <source>
        <dbReference type="ARBA" id="ARBA00023163"/>
    </source>
</evidence>
<dbReference type="InterPro" id="IPR036388">
    <property type="entry name" value="WH-like_DNA-bd_sf"/>
</dbReference>
<dbReference type="Proteomes" id="UP000261811">
    <property type="component" value="Unassembled WGS sequence"/>
</dbReference>
<dbReference type="InterPro" id="IPR051011">
    <property type="entry name" value="Metal_resp_trans_reg"/>
</dbReference>
<dbReference type="PANTHER" id="PTHR43132">
    <property type="entry name" value="ARSENICAL RESISTANCE OPERON REPRESSOR ARSR-RELATED"/>
    <property type="match status" value="1"/>
</dbReference>
<evidence type="ECO:0000259" key="4">
    <source>
        <dbReference type="SMART" id="SM00418"/>
    </source>
</evidence>
<keyword evidence="6" id="KW-1185">Reference proteome</keyword>
<dbReference type="AlphaFoldDB" id="A0A372J9A7"/>
<dbReference type="InterPro" id="IPR036390">
    <property type="entry name" value="WH_DNA-bd_sf"/>
</dbReference>
<feature type="domain" description="HTH arsR-type" evidence="4">
    <location>
        <begin position="257"/>
        <end position="325"/>
    </location>
</feature>
<evidence type="ECO:0000313" key="5">
    <source>
        <dbReference type="EMBL" id="RFU36394.1"/>
    </source>
</evidence>
<keyword evidence="1" id="KW-0805">Transcription regulation</keyword>
<dbReference type="InterPro" id="IPR011991">
    <property type="entry name" value="ArsR-like_HTH"/>
</dbReference>
<reference evidence="5 6" key="1">
    <citation type="submission" date="2018-08" db="EMBL/GenBank/DDBJ databases">
        <title>Actinomadura jelena sp. nov., a novel Actinomycete isolated from soil in Chad.</title>
        <authorList>
            <person name="Shi L."/>
        </authorList>
    </citation>
    <scope>NUCLEOTIDE SEQUENCE [LARGE SCALE GENOMIC DNA]</scope>
    <source>
        <strain evidence="5 6">NEAU-G17</strain>
    </source>
</reference>
<organism evidence="5 6">
    <name type="scientific">Actinomadura logoneensis</name>
    <dbReference type="NCBI Taxonomy" id="2293572"/>
    <lineage>
        <taxon>Bacteria</taxon>
        <taxon>Bacillati</taxon>
        <taxon>Actinomycetota</taxon>
        <taxon>Actinomycetes</taxon>
        <taxon>Streptosporangiales</taxon>
        <taxon>Thermomonosporaceae</taxon>
        <taxon>Actinomadura</taxon>
    </lineage>
</organism>
<evidence type="ECO:0000256" key="1">
    <source>
        <dbReference type="ARBA" id="ARBA00023015"/>
    </source>
</evidence>
<dbReference type="InterPro" id="IPR001845">
    <property type="entry name" value="HTH_ArsR_DNA-bd_dom"/>
</dbReference>
<dbReference type="SMART" id="SM00418">
    <property type="entry name" value="HTH_ARSR"/>
    <property type="match status" value="1"/>
</dbReference>
<comment type="caution">
    <text evidence="5">The sequence shown here is derived from an EMBL/GenBank/DDBJ whole genome shotgun (WGS) entry which is preliminary data.</text>
</comment>
<sequence length="330" mass="35780">MAWIEVGPGDVTASRFAVSPLIEVTCALGVLAGRHDVGPLEPWVRRARPAFRALMDDPAVRALAYLRRRGGYMADFVTPPPARVHITLEEQLAQVLATPLALARHELALNRAGLASPDRGVRTVLDSPEVVPLLANGLARAFAALIAPDWPTIRTIFERDVLYRAGRLAVYGWGEALAGLSPRVHWHPSATGGLIELSGLDGPRTSLNGGGLLFLPSVFADLGYSTEPPWRNTLSYRARGVATLWSRHTPPNDGLPKLIGRTRADVLRALDEPTTTTRLSALLTMSLGNVGDHLAVLRECGLVVRDRYGRAVLYRRTELGDALLNSEVPP</sequence>
<dbReference type="EMBL" id="QURH01001052">
    <property type="protein sequence ID" value="RFU36394.1"/>
    <property type="molecule type" value="Genomic_DNA"/>
</dbReference>
<dbReference type="Pfam" id="PF12840">
    <property type="entry name" value="HTH_20"/>
    <property type="match status" value="1"/>
</dbReference>
<dbReference type="PANTHER" id="PTHR43132:SF6">
    <property type="entry name" value="HTH-TYPE TRANSCRIPTIONAL REPRESSOR CZRA"/>
    <property type="match status" value="1"/>
</dbReference>
<evidence type="ECO:0000313" key="6">
    <source>
        <dbReference type="Proteomes" id="UP000261811"/>
    </source>
</evidence>
<proteinExistence type="predicted"/>
<dbReference type="GO" id="GO:0003700">
    <property type="term" value="F:DNA-binding transcription factor activity"/>
    <property type="evidence" value="ECO:0007669"/>
    <property type="project" value="InterPro"/>
</dbReference>
<keyword evidence="2" id="KW-0238">DNA-binding</keyword>
<dbReference type="OrthoDB" id="3460651at2"/>
<dbReference type="RefSeq" id="WP_117361914.1">
    <property type="nucleotide sequence ID" value="NZ_QURH01001052.1"/>
</dbReference>
<accession>A0A372J9A7</accession>
<dbReference type="SUPFAM" id="SSF46785">
    <property type="entry name" value="Winged helix' DNA-binding domain"/>
    <property type="match status" value="1"/>
</dbReference>
<dbReference type="CDD" id="cd00090">
    <property type="entry name" value="HTH_ARSR"/>
    <property type="match status" value="1"/>
</dbReference>
<evidence type="ECO:0000256" key="2">
    <source>
        <dbReference type="ARBA" id="ARBA00023125"/>
    </source>
</evidence>